<comment type="caution">
    <text evidence="2">The sequence shown here is derived from an EMBL/GenBank/DDBJ whole genome shotgun (WGS) entry which is preliminary data.</text>
</comment>
<accession>A0A833J7I5</accession>
<evidence type="ECO:0000256" key="1">
    <source>
        <dbReference type="SAM" id="MobiDB-lite"/>
    </source>
</evidence>
<evidence type="ECO:0000313" key="3">
    <source>
        <dbReference type="Proteomes" id="UP000469949"/>
    </source>
</evidence>
<feature type="compositionally biased region" description="Basic residues" evidence="1">
    <location>
        <begin position="133"/>
        <end position="148"/>
    </location>
</feature>
<organism evidence="2 3">
    <name type="scientific">Methylorubrum populi</name>
    <dbReference type="NCBI Taxonomy" id="223967"/>
    <lineage>
        <taxon>Bacteria</taxon>
        <taxon>Pseudomonadati</taxon>
        <taxon>Pseudomonadota</taxon>
        <taxon>Alphaproteobacteria</taxon>
        <taxon>Hyphomicrobiales</taxon>
        <taxon>Methylobacteriaceae</taxon>
        <taxon>Methylorubrum</taxon>
    </lineage>
</organism>
<sequence length="155" mass="16260">MALPQPRGAGWGVAATGSVRRPLLVRLVGRAGKPDDDGSAQCRVQAAQIMGETLSPPGARWSRANLTGGEGGEGVLDLVLGPRPGRLAEQVGLALRHSRHCDGAEPAEPSLLEDTVRAAAAGRRPPQAPHGTARVRRQGRSHTRRRARPAREGSA</sequence>
<protein>
    <submittedName>
        <fullName evidence="2">Uncharacterized protein</fullName>
    </submittedName>
</protein>
<feature type="region of interest" description="Disordered" evidence="1">
    <location>
        <begin position="119"/>
        <end position="155"/>
    </location>
</feature>
<dbReference type="Proteomes" id="UP000469949">
    <property type="component" value="Unassembled WGS sequence"/>
</dbReference>
<name>A0A833J7I5_9HYPH</name>
<reference evidence="2 3" key="1">
    <citation type="submission" date="2019-10" db="EMBL/GenBank/DDBJ databases">
        <title>Draft Genome Sequence of the Caffeine Degrading Methylotroph Methylorubrum populi PINKEL.</title>
        <authorList>
            <person name="Dawson S.C."/>
            <person name="Zhang X."/>
            <person name="Wright M.E."/>
            <person name="Sharma G."/>
            <person name="Langner J.T."/>
            <person name="Ditty J.L."/>
            <person name="Subuyuj G.A."/>
        </authorList>
    </citation>
    <scope>NUCLEOTIDE SEQUENCE [LARGE SCALE GENOMIC DNA]</scope>
    <source>
        <strain evidence="2 3">Pinkel</strain>
    </source>
</reference>
<dbReference type="EMBL" id="WEKV01000008">
    <property type="protein sequence ID" value="KAB7786140.1"/>
    <property type="molecule type" value="Genomic_DNA"/>
</dbReference>
<dbReference type="AlphaFoldDB" id="A0A833J7I5"/>
<evidence type="ECO:0000313" key="2">
    <source>
        <dbReference type="EMBL" id="KAB7786140.1"/>
    </source>
</evidence>
<gene>
    <name evidence="2" type="ORF">F8B43_1541</name>
</gene>
<proteinExistence type="predicted"/>